<dbReference type="CDD" id="cd18577">
    <property type="entry name" value="ABC_6TM_Pgp_ABCB1_D1_like"/>
    <property type="match status" value="1"/>
</dbReference>
<keyword evidence="6" id="KW-0547">Nucleotide-binding</keyword>
<dbReference type="PROSITE" id="PS50893">
    <property type="entry name" value="ABC_TRANSPORTER_2"/>
    <property type="match status" value="2"/>
</dbReference>
<keyword evidence="11" id="KW-0325">Glycoprotein</keyword>
<dbReference type="Pfam" id="PF00005">
    <property type="entry name" value="ABC_tran"/>
    <property type="match status" value="2"/>
</dbReference>
<gene>
    <name evidence="15" type="ORF">LY90DRAFT_678243</name>
</gene>
<feature type="transmembrane region" description="Helical" evidence="12">
    <location>
        <begin position="338"/>
        <end position="371"/>
    </location>
</feature>
<evidence type="ECO:0000256" key="5">
    <source>
        <dbReference type="ARBA" id="ARBA00022737"/>
    </source>
</evidence>
<reference evidence="15 16" key="1">
    <citation type="submission" date="2016-08" db="EMBL/GenBank/DDBJ databases">
        <title>A Parts List for Fungal Cellulosomes Revealed by Comparative Genomics.</title>
        <authorList>
            <consortium name="DOE Joint Genome Institute"/>
            <person name="Haitjema C.H."/>
            <person name="Gilmore S.P."/>
            <person name="Henske J.K."/>
            <person name="Solomon K.V."/>
            <person name="De Groot R."/>
            <person name="Kuo A."/>
            <person name="Mondo S.J."/>
            <person name="Salamov A.A."/>
            <person name="Labutti K."/>
            <person name="Zhao Z."/>
            <person name="Chiniquy J."/>
            <person name="Barry K."/>
            <person name="Brewer H.M."/>
            <person name="Purvine S.O."/>
            <person name="Wright A.T."/>
            <person name="Boxma B."/>
            <person name="Van Alen T."/>
            <person name="Hackstein J.H."/>
            <person name="Baker S.E."/>
            <person name="Grigoriev I.V."/>
            <person name="O'Malley M.A."/>
        </authorList>
    </citation>
    <scope>NUCLEOTIDE SEQUENCE [LARGE SCALE GENOMIC DNA]</scope>
    <source>
        <strain evidence="15 16">G1</strain>
    </source>
</reference>
<feature type="transmembrane region" description="Helical" evidence="12">
    <location>
        <begin position="219"/>
        <end position="240"/>
    </location>
</feature>
<evidence type="ECO:0000256" key="4">
    <source>
        <dbReference type="ARBA" id="ARBA00022692"/>
    </source>
</evidence>
<evidence type="ECO:0000256" key="8">
    <source>
        <dbReference type="ARBA" id="ARBA00022967"/>
    </source>
</evidence>
<feature type="transmembrane region" description="Helical" evidence="12">
    <location>
        <begin position="1015"/>
        <end position="1040"/>
    </location>
</feature>
<keyword evidence="8" id="KW-1278">Translocase</keyword>
<keyword evidence="7" id="KW-0067">ATP-binding</keyword>
<keyword evidence="5" id="KW-0677">Repeat</keyword>
<dbReference type="SUPFAM" id="SSF52540">
    <property type="entry name" value="P-loop containing nucleoside triphosphate hydrolases"/>
    <property type="match status" value="2"/>
</dbReference>
<dbReference type="GO" id="GO:0090374">
    <property type="term" value="P:oligopeptide export from mitochondrion"/>
    <property type="evidence" value="ECO:0007669"/>
    <property type="project" value="TreeGrafter"/>
</dbReference>
<dbReference type="GO" id="GO:0015421">
    <property type="term" value="F:ABC-type oligopeptide transporter activity"/>
    <property type="evidence" value="ECO:0007669"/>
    <property type="project" value="TreeGrafter"/>
</dbReference>
<dbReference type="InterPro" id="IPR036640">
    <property type="entry name" value="ABC1_TM_sf"/>
</dbReference>
<evidence type="ECO:0000256" key="1">
    <source>
        <dbReference type="ARBA" id="ARBA00004141"/>
    </source>
</evidence>
<dbReference type="Proteomes" id="UP000193920">
    <property type="component" value="Unassembled WGS sequence"/>
</dbReference>
<dbReference type="SUPFAM" id="SSF90123">
    <property type="entry name" value="ABC transporter transmembrane region"/>
    <property type="match status" value="2"/>
</dbReference>
<keyword evidence="15" id="KW-0378">Hydrolase</keyword>
<dbReference type="Pfam" id="PF00664">
    <property type="entry name" value="ABC_membrane"/>
    <property type="match status" value="2"/>
</dbReference>
<dbReference type="GO" id="GO:0005524">
    <property type="term" value="F:ATP binding"/>
    <property type="evidence" value="ECO:0007669"/>
    <property type="project" value="UniProtKB-KW"/>
</dbReference>
<feature type="transmembrane region" description="Helical" evidence="12">
    <location>
        <begin position="297"/>
        <end position="318"/>
    </location>
</feature>
<feature type="transmembrane region" description="Helical" evidence="12">
    <location>
        <begin position="933"/>
        <end position="952"/>
    </location>
</feature>
<evidence type="ECO:0000256" key="3">
    <source>
        <dbReference type="ARBA" id="ARBA00022448"/>
    </source>
</evidence>
<evidence type="ECO:0000256" key="11">
    <source>
        <dbReference type="ARBA" id="ARBA00023180"/>
    </source>
</evidence>
<feature type="domain" description="ABC transmembrane type-1" evidence="14">
    <location>
        <begin position="112"/>
        <end position="360"/>
    </location>
</feature>
<dbReference type="InterPro" id="IPR003593">
    <property type="entry name" value="AAA+_ATPase"/>
</dbReference>
<feature type="transmembrane region" description="Helical" evidence="12">
    <location>
        <begin position="905"/>
        <end position="927"/>
    </location>
</feature>
<dbReference type="STRING" id="1754190.A0A1Y1ZDZ5"/>
<dbReference type="Gene3D" id="3.40.50.300">
    <property type="entry name" value="P-loop containing nucleotide triphosphate hydrolases"/>
    <property type="match status" value="2"/>
</dbReference>
<organism evidence="15 16">
    <name type="scientific">Neocallimastix californiae</name>
    <dbReference type="NCBI Taxonomy" id="1754190"/>
    <lineage>
        <taxon>Eukaryota</taxon>
        <taxon>Fungi</taxon>
        <taxon>Fungi incertae sedis</taxon>
        <taxon>Chytridiomycota</taxon>
        <taxon>Chytridiomycota incertae sedis</taxon>
        <taxon>Neocallimastigomycetes</taxon>
        <taxon>Neocallimastigales</taxon>
        <taxon>Neocallimastigaceae</taxon>
        <taxon>Neocallimastix</taxon>
    </lineage>
</organism>
<feature type="transmembrane region" description="Helical" evidence="12">
    <location>
        <begin position="772"/>
        <end position="792"/>
    </location>
</feature>
<dbReference type="PANTHER" id="PTHR43394">
    <property type="entry name" value="ATP-DEPENDENT PERMEASE MDL1, MITOCHONDRIAL"/>
    <property type="match status" value="1"/>
</dbReference>
<dbReference type="CDD" id="cd18578">
    <property type="entry name" value="ABC_6TM_Pgp_ABCB1_D2_like"/>
    <property type="match status" value="1"/>
</dbReference>
<keyword evidence="3" id="KW-0813">Transport</keyword>
<feature type="domain" description="ABC transmembrane type-1" evidence="14">
    <location>
        <begin position="772"/>
        <end position="1076"/>
    </location>
</feature>
<evidence type="ECO:0000259" key="13">
    <source>
        <dbReference type="PROSITE" id="PS50893"/>
    </source>
</evidence>
<dbReference type="GO" id="GO:0005743">
    <property type="term" value="C:mitochondrial inner membrane"/>
    <property type="evidence" value="ECO:0007669"/>
    <property type="project" value="TreeGrafter"/>
</dbReference>
<dbReference type="GO" id="GO:0016887">
    <property type="term" value="F:ATP hydrolysis activity"/>
    <property type="evidence" value="ECO:0007669"/>
    <property type="project" value="InterPro"/>
</dbReference>
<dbReference type="Gene3D" id="1.20.1560.10">
    <property type="entry name" value="ABC transporter type 1, transmembrane domain"/>
    <property type="match status" value="2"/>
</dbReference>
<dbReference type="CDD" id="cd03249">
    <property type="entry name" value="ABC_MTABC3_MDL1_MDL2"/>
    <property type="match status" value="2"/>
</dbReference>
<feature type="domain" description="ABC transporter" evidence="13">
    <location>
        <begin position="1111"/>
        <end position="1350"/>
    </location>
</feature>
<keyword evidence="16" id="KW-1185">Reference proteome</keyword>
<dbReference type="FunFam" id="3.40.50.300:FF:000479">
    <property type="entry name" value="Multidrug resistance protein 1A"/>
    <property type="match status" value="1"/>
</dbReference>
<protein>
    <submittedName>
        <fullName evidence="15">p-loop containing nucleoside triphosphate hydrolase protein</fullName>
    </submittedName>
</protein>
<keyword evidence="4 12" id="KW-0812">Transmembrane</keyword>
<dbReference type="EMBL" id="MCOG01000426">
    <property type="protein sequence ID" value="ORY08025.1"/>
    <property type="molecule type" value="Genomic_DNA"/>
</dbReference>
<dbReference type="PANTHER" id="PTHR43394:SF27">
    <property type="entry name" value="ATP-DEPENDENT TRANSLOCASE ABCB1-LIKE"/>
    <property type="match status" value="1"/>
</dbReference>
<evidence type="ECO:0000256" key="2">
    <source>
        <dbReference type="ARBA" id="ARBA00007577"/>
    </source>
</evidence>
<keyword evidence="9 12" id="KW-1133">Transmembrane helix</keyword>
<keyword evidence="10 12" id="KW-0472">Membrane</keyword>
<evidence type="ECO:0000256" key="10">
    <source>
        <dbReference type="ARBA" id="ARBA00023136"/>
    </source>
</evidence>
<evidence type="ECO:0000256" key="7">
    <source>
        <dbReference type="ARBA" id="ARBA00022840"/>
    </source>
</evidence>
<feature type="transmembrane region" description="Helical" evidence="12">
    <location>
        <begin position="812"/>
        <end position="829"/>
    </location>
</feature>
<evidence type="ECO:0000313" key="16">
    <source>
        <dbReference type="Proteomes" id="UP000193920"/>
    </source>
</evidence>
<dbReference type="OrthoDB" id="6500128at2759"/>
<dbReference type="InterPro" id="IPR003439">
    <property type="entry name" value="ABC_transporter-like_ATP-bd"/>
</dbReference>
<proteinExistence type="inferred from homology"/>
<comment type="similarity">
    <text evidence="2">Belongs to the ABC transporter superfamily. ABCB family. Multidrug resistance exporter (TC 3.A.1.201) subfamily.</text>
</comment>
<feature type="transmembrane region" description="Helical" evidence="12">
    <location>
        <begin position="117"/>
        <end position="139"/>
    </location>
</feature>
<accession>A0A1Y1ZDZ5</accession>
<sequence length="1360" mass="151549">MIFLGIINSIIQGCVLPTVIFCLGNMLDSFISLVINLAVKKITGINDENILKEIMDSFNSDNLANVERLQKTYPKINFDNLINSFKQSSYSGYNFSSSSNSFQFRKEEEIFNELNKIFIVIGIVSLISFLATYIYYSFLDISALRVTSKIRSLVFKSILKQDISWHEKTNAGELSSRIISDTLLIEDGIGFKMGMIFQNITTFICGLLLAFITNWKLSLYMSGTFIVITSVVGIMGGVLAKCTKKVQDSYGISGGIAQETFSQIRTVVSFGNEQKESERYTQSLISSLKLGIKKSHMLGISMGLFFCVTYLCYSVAFIKGGQFVNNGEITAGDVLKVLMGVVFGSLSIGACGTSFNAIASASGAAAFLYYVIQRKPCDNHNEYTKDNVNIKGNDDSIKSDNNNKVNVSIIKEMDNHQPLIKGHIEFRNVHFTYPSRPDAEVLKGISFKCHPGQTIALVGASGSGKSTIIQLLERFYEKSDGEILIDGKKIEDYSTPWLRSQMGLVSQEPALFNTSIAENISISCPEKTSKEIEEAAKLANAHEFISKLSHGYQTLTGEKGLQLSGGQKQRICIARALIMNPKILLLDEATSALDNQSEKLVQAALDSVSKGRTTIVIAHRLSTVRNADCIIVMDKGTIIESGTHNELMAEKNIYYHLVKSQTLTINETEEEEIINSYKEENLFNSNLTENEEETQLEEEIKEEIEDENENENYIITSNDELLNKKIISSNNEKPLDENENGNKNVHNKKKKTFSMDWRRYIQYNKPVMGKNIIGIIGCLFNGCMQPLTAFIYACAMSAFNKQGQDLLDSTKFWGLMFVLLAVGNFITAYSKNYGLSAAGEYLLFTFRKEMYGSMIKQEIGYFDTGDMDNKNEANTKSDGNGNNNNANSSALTAKLSTETTLVQGFNINFGTIVEIFTGIIVCCIIAFCYGWKLSLVLLIFTPFLFVGIYIQARSMVDRNEEKRKIFEKSTKVVVESITAIKTVYALNLQDHFGKLYDEQLVEPQRRLEHQYKKSSFGIGFGNCMTNLAYGVGFYFGYIFLKSGDISFEDMFKIVMAIIFTSGNVGQASIAIPDLVKSGNAFGRILQTVNRKSKIDASSSEGCKKNKLNGEISFNHLRFHYPSRPDITVLRLRENKIHVPEGKTLALVGGSGCGKSTLIGLLLRWYDAEKGEILVDGQKNIDYNLKWLRGQMGIVSQEPCLFNISIKENIRYGKQNATDEEIKEAAKKANIHEFIESLPEGYDTMVGGEGTTQMSGGQKQRVAIARAIIRNPKVLLLDEATSALDAESELLVQSALEKASQNCTIITIAHRLSTIRNADMIIVMNKGKIVEQGSHEELLAKKGNYYEMVVAGESEYNPYMK</sequence>
<name>A0A1Y1ZDZ5_9FUNG</name>
<comment type="subcellular location">
    <subcellularLocation>
        <location evidence="1">Membrane</location>
        <topology evidence="1">Multi-pass membrane protein</topology>
    </subcellularLocation>
</comment>
<dbReference type="InterPro" id="IPR027417">
    <property type="entry name" value="P-loop_NTPase"/>
</dbReference>
<comment type="caution">
    <text evidence="15">The sequence shown here is derived from an EMBL/GenBank/DDBJ whole genome shotgun (WGS) entry which is preliminary data.</text>
</comment>
<dbReference type="SMART" id="SM00382">
    <property type="entry name" value="AAA"/>
    <property type="match status" value="2"/>
</dbReference>
<evidence type="ECO:0000256" key="6">
    <source>
        <dbReference type="ARBA" id="ARBA00022741"/>
    </source>
</evidence>
<feature type="domain" description="ABC transporter" evidence="13">
    <location>
        <begin position="424"/>
        <end position="660"/>
    </location>
</feature>
<dbReference type="PROSITE" id="PS00211">
    <property type="entry name" value="ABC_TRANSPORTER_1"/>
    <property type="match status" value="2"/>
</dbReference>
<evidence type="ECO:0000256" key="9">
    <source>
        <dbReference type="ARBA" id="ARBA00022989"/>
    </source>
</evidence>
<feature type="transmembrane region" description="Helical" evidence="12">
    <location>
        <begin position="196"/>
        <end position="213"/>
    </location>
</feature>
<dbReference type="InterPro" id="IPR011527">
    <property type="entry name" value="ABC1_TM_dom"/>
</dbReference>
<evidence type="ECO:0000256" key="12">
    <source>
        <dbReference type="SAM" id="Phobius"/>
    </source>
</evidence>
<dbReference type="FunFam" id="3.40.50.300:FF:000916">
    <property type="entry name" value="ABC transporter B family member 9"/>
    <property type="match status" value="1"/>
</dbReference>
<dbReference type="InterPro" id="IPR017871">
    <property type="entry name" value="ABC_transporter-like_CS"/>
</dbReference>
<dbReference type="PROSITE" id="PS50929">
    <property type="entry name" value="ABC_TM1F"/>
    <property type="match status" value="2"/>
</dbReference>
<evidence type="ECO:0000313" key="15">
    <source>
        <dbReference type="EMBL" id="ORY08025.1"/>
    </source>
</evidence>
<dbReference type="InterPro" id="IPR039421">
    <property type="entry name" value="Type_1_exporter"/>
</dbReference>
<evidence type="ECO:0000259" key="14">
    <source>
        <dbReference type="PROSITE" id="PS50929"/>
    </source>
</evidence>